<organism evidence="2 3">
    <name type="scientific">Mycolicibacterium chubuense (strain NBB4)</name>
    <name type="common">Mycobacterium chubuense</name>
    <dbReference type="NCBI Taxonomy" id="710421"/>
    <lineage>
        <taxon>Bacteria</taxon>
        <taxon>Bacillati</taxon>
        <taxon>Actinomycetota</taxon>
        <taxon>Actinomycetes</taxon>
        <taxon>Mycobacteriales</taxon>
        <taxon>Mycobacteriaceae</taxon>
        <taxon>Mycolicibacterium</taxon>
    </lineage>
</organism>
<dbReference type="CDD" id="cd05399">
    <property type="entry name" value="NT_Rel-Spo_like"/>
    <property type="match status" value="1"/>
</dbReference>
<keyword evidence="3" id="KW-1185">Reference proteome</keyword>
<dbReference type="RefSeq" id="WP_014817679.1">
    <property type="nucleotide sequence ID" value="NC_018027.1"/>
</dbReference>
<dbReference type="SMART" id="SM00954">
    <property type="entry name" value="RelA_SpoT"/>
    <property type="match status" value="1"/>
</dbReference>
<dbReference type="Pfam" id="PF04250">
    <property type="entry name" value="DUF429"/>
    <property type="match status" value="1"/>
</dbReference>
<dbReference type="InterPro" id="IPR007362">
    <property type="entry name" value="DUF429"/>
</dbReference>
<dbReference type="STRING" id="710421.Mycch_4507"/>
<dbReference type="PATRIC" id="fig|710421.3.peg.4498"/>
<dbReference type="EMBL" id="CP003053">
    <property type="protein sequence ID" value="AFM19211.1"/>
    <property type="molecule type" value="Genomic_DNA"/>
</dbReference>
<sequence>MYFVGLDLAWGQRKPTGVAVIDDAGRLVTVTAATDDPSIVAAVQPYVQGECVVGIDAPIIVRNAAGQRPAERALNADFARFQAGTHPSNTGKPEFADGTRAGRLAETLQLDIDPHAAAPRRAVEVYPHAASVALFRLGRTLKYKAKPGRGVAQLRAELLRLMDHVEGLGTAEPPLRVEGCADWAPLRAMAENAERKSDLRRVEDPVDAVVCAYVAMYLARRPHDVTFYGDADTGYIVTPTLPTDLRPAPPEPTPGAVHDAVTAYAERRPLLQQSTERYLSAVTGLLDDAGINYVSVTARTKTVESFAAKADRQVDGRRLYTDPLSEITDQIGLRVITYLRDDVDAVANLLAEEMRLLDDRDMGVETASEGRWGYASRHLLLAVEGEQQPASVQVRTILQHAWAEFEHDIRYKGSVPEEDAPDLDRRFTLAAGLLELADREFSAIRERLRSATPAESTPQPTSDPRIPTPVLATYLANRFPDAGWSRTDHYSWIAGLMLDLGIDSIDKVDAVLQGIDTDAVNTAMDYRFPPGAVRRLDDALLAVYGRRYIDLDGNAHRTTLLHNRFVRLRDAGIP</sequence>
<dbReference type="OrthoDB" id="9801824at2"/>
<dbReference type="KEGG" id="mcb:Mycch_4507"/>
<accession>I4BPK4</accession>
<dbReference type="Pfam" id="PF04607">
    <property type="entry name" value="RelA_SpoT"/>
    <property type="match status" value="1"/>
</dbReference>
<protein>
    <recommendedName>
        <fullName evidence="1">RelA/SpoT domain-containing protein</fullName>
    </recommendedName>
</protein>
<proteinExistence type="predicted"/>
<dbReference type="AlphaFoldDB" id="I4BPK4"/>
<evidence type="ECO:0000259" key="1">
    <source>
        <dbReference type="SMART" id="SM00954"/>
    </source>
</evidence>
<dbReference type="SUPFAM" id="SSF81301">
    <property type="entry name" value="Nucleotidyltransferase"/>
    <property type="match status" value="1"/>
</dbReference>
<dbReference type="Proteomes" id="UP000006057">
    <property type="component" value="Chromosome"/>
</dbReference>
<dbReference type="PANTHER" id="PTHR41773:SF1">
    <property type="entry name" value="RELA_SPOT DOMAIN-CONTAINING PROTEIN"/>
    <property type="match status" value="1"/>
</dbReference>
<dbReference type="GO" id="GO:0015969">
    <property type="term" value="P:guanosine tetraphosphate metabolic process"/>
    <property type="evidence" value="ECO:0007669"/>
    <property type="project" value="InterPro"/>
</dbReference>
<dbReference type="eggNOG" id="COG2357">
    <property type="taxonomic scope" value="Bacteria"/>
</dbReference>
<name>I4BPK4_MYCCN</name>
<dbReference type="eggNOG" id="COG4328">
    <property type="taxonomic scope" value="Bacteria"/>
</dbReference>
<reference evidence="2 3" key="1">
    <citation type="submission" date="2012-06" db="EMBL/GenBank/DDBJ databases">
        <title>Complete sequence of chromosome of Mycobacterium chubuense NBB4.</title>
        <authorList>
            <consortium name="US DOE Joint Genome Institute"/>
            <person name="Lucas S."/>
            <person name="Han J."/>
            <person name="Lapidus A."/>
            <person name="Cheng J.-F."/>
            <person name="Goodwin L."/>
            <person name="Pitluck S."/>
            <person name="Peters L."/>
            <person name="Mikhailova N."/>
            <person name="Teshima H."/>
            <person name="Detter J.C."/>
            <person name="Han C."/>
            <person name="Tapia R."/>
            <person name="Land M."/>
            <person name="Hauser L."/>
            <person name="Kyrpides N."/>
            <person name="Ivanova N."/>
            <person name="Pagani I."/>
            <person name="Mattes T."/>
            <person name="Holmes A."/>
            <person name="Rutledge P."/>
            <person name="Paulsen I."/>
            <person name="Coleman N."/>
            <person name="Woyke T."/>
        </authorList>
    </citation>
    <scope>NUCLEOTIDE SEQUENCE [LARGE SCALE GENOMIC DNA]</scope>
    <source>
        <strain evidence="2 3">NBB4</strain>
    </source>
</reference>
<evidence type="ECO:0000313" key="2">
    <source>
        <dbReference type="EMBL" id="AFM19211.1"/>
    </source>
</evidence>
<dbReference type="HOGENOM" id="CLU_476340_0_0_11"/>
<dbReference type="Gene3D" id="3.30.460.10">
    <property type="entry name" value="Beta Polymerase, domain 2"/>
    <property type="match status" value="1"/>
</dbReference>
<dbReference type="InterPro" id="IPR007685">
    <property type="entry name" value="RelA_SpoT"/>
</dbReference>
<feature type="domain" description="RelA/SpoT" evidence="1">
    <location>
        <begin position="298"/>
        <end position="417"/>
    </location>
</feature>
<gene>
    <name evidence="2" type="ordered locus">Mycch_4507</name>
</gene>
<evidence type="ECO:0000313" key="3">
    <source>
        <dbReference type="Proteomes" id="UP000006057"/>
    </source>
</evidence>
<dbReference type="PANTHER" id="PTHR41773">
    <property type="entry name" value="GTP PYROPHOSPHATASE-RELATED"/>
    <property type="match status" value="1"/>
</dbReference>
<dbReference type="Gene3D" id="1.10.287.860">
    <property type="entry name" value="Nucleotidyltransferase"/>
    <property type="match status" value="1"/>
</dbReference>
<dbReference type="InterPro" id="IPR043519">
    <property type="entry name" value="NT_sf"/>
</dbReference>